<sequence length="514" mass="55556">MHDTESKAEQMEDKISQISTVPQIIVTPGISQEDETLRAIISEEASSQFHQRFYISCPPEGLLNAIITNGVMLFMIWCVMWSLSGSEVLPGGNLFGLVIIFYSAIIGGKLLEFIRIPAVPPLPPLLGMLMAGFVIRNVPSISKHVRIHNTLSSTLRNTALTIILIRAGLGLDPEALKNLKAACLRLSMGPCLMEACSAAFCSHFIMKFPWQWGFLLGFVLGAVSPAVVVPSMLLLQEKGYGIEKGIPTLLMAASSFDDILAITGFNTCMSIVFSTGGVINNLLSSLRDVLIGVLAGTVLGFFVQYFPSGDQEKLSKKRAFLVLSVCVSAVLGSQRVGLHAAGGLCTLMLTLIAGTKWSKEKIGVQRIISTAWNVFQPLLFGLVGLEVSVSSLESNSVGIFVATLSLALCVRILVTFTLMCFAGFTFKEKVFIALSWIPKATVQAVLGPLALERARASAPHLESYSKDVMTLAFLAILITAPNGALLIGLLGPKILKRHYDPEKIKLQLAQVKHH</sequence>
<evidence type="ECO:0000256" key="1">
    <source>
        <dbReference type="ARBA" id="ARBA00004651"/>
    </source>
</evidence>
<dbReference type="Pfam" id="PF00999">
    <property type="entry name" value="Na_H_Exchanger"/>
    <property type="match status" value="1"/>
</dbReference>
<dbReference type="STRING" id="30611.ENSOGAP00000001295"/>
<evidence type="ECO:0000256" key="7">
    <source>
        <dbReference type="ARBA" id="ARBA00023053"/>
    </source>
</evidence>
<keyword evidence="10" id="KW-0739">Sodium transport</keyword>
<evidence type="ECO:0000313" key="14">
    <source>
        <dbReference type="Proteomes" id="UP000005225"/>
    </source>
</evidence>
<dbReference type="EMBL" id="AAQR03127053">
    <property type="status" value="NOT_ANNOTATED_CDS"/>
    <property type="molecule type" value="Genomic_DNA"/>
</dbReference>
<evidence type="ECO:0000256" key="6">
    <source>
        <dbReference type="ARBA" id="ARBA00022989"/>
    </source>
</evidence>
<evidence type="ECO:0000256" key="9">
    <source>
        <dbReference type="ARBA" id="ARBA00023136"/>
    </source>
</evidence>
<evidence type="ECO:0000256" key="4">
    <source>
        <dbReference type="ARBA" id="ARBA00022475"/>
    </source>
</evidence>
<dbReference type="KEGG" id="oga:100962290"/>
<dbReference type="GeneID" id="100962290"/>
<dbReference type="FunCoup" id="H0WIM6">
    <property type="interactions" value="3"/>
</dbReference>
<dbReference type="EMBL" id="AAQR03127055">
    <property type="status" value="NOT_ANNOTATED_CDS"/>
    <property type="molecule type" value="Genomic_DNA"/>
</dbReference>
<feature type="transmembrane region" description="Helical" evidence="11">
    <location>
        <begin position="94"/>
        <end position="111"/>
    </location>
</feature>
<keyword evidence="8" id="KW-0406">Ion transport</keyword>
<feature type="transmembrane region" description="Helical" evidence="11">
    <location>
        <begin position="259"/>
        <end position="283"/>
    </location>
</feature>
<evidence type="ECO:0000256" key="3">
    <source>
        <dbReference type="ARBA" id="ARBA00022449"/>
    </source>
</evidence>
<feature type="transmembrane region" description="Helical" evidence="11">
    <location>
        <begin position="212"/>
        <end position="235"/>
    </location>
</feature>
<evidence type="ECO:0000256" key="10">
    <source>
        <dbReference type="ARBA" id="ARBA00023201"/>
    </source>
</evidence>
<feature type="transmembrane region" description="Helical" evidence="11">
    <location>
        <begin position="471"/>
        <end position="490"/>
    </location>
</feature>
<evidence type="ECO:0000256" key="8">
    <source>
        <dbReference type="ARBA" id="ARBA00023065"/>
    </source>
</evidence>
<keyword evidence="3" id="KW-0813">Transport</keyword>
<organism evidence="13 14">
    <name type="scientific">Otolemur garnettii</name>
    <name type="common">Small-eared galago</name>
    <name type="synonym">Garnett's greater bushbaby</name>
    <dbReference type="NCBI Taxonomy" id="30611"/>
    <lineage>
        <taxon>Eukaryota</taxon>
        <taxon>Metazoa</taxon>
        <taxon>Chordata</taxon>
        <taxon>Craniata</taxon>
        <taxon>Vertebrata</taxon>
        <taxon>Euteleostomi</taxon>
        <taxon>Mammalia</taxon>
        <taxon>Eutheria</taxon>
        <taxon>Euarchontoglires</taxon>
        <taxon>Primates</taxon>
        <taxon>Strepsirrhini</taxon>
        <taxon>Lorisiformes</taxon>
        <taxon>Galagidae</taxon>
        <taxon>Otolemur</taxon>
    </lineage>
</organism>
<reference evidence="14" key="1">
    <citation type="submission" date="2011-03" db="EMBL/GenBank/DDBJ databases">
        <title>Version 3 of the genome sequence of Otolemur garnettii (Bushbaby).</title>
        <authorList>
            <consortium name="The Broad Institute Genome Sequencing Platform"/>
            <person name="Di Palma F."/>
            <person name="Johnson J."/>
            <person name="Lander E.S."/>
            <person name="Lindblad-Toh K."/>
            <person name="Jaffe D.B."/>
            <person name="Gnerre S."/>
            <person name="MacCallum I."/>
            <person name="Przybylski D."/>
            <person name="Ribeiro F.J."/>
            <person name="Burton J.N."/>
            <person name="Walker B.J."/>
            <person name="Sharpe T."/>
            <person name="Hall G."/>
        </authorList>
    </citation>
    <scope>NUCLEOTIDE SEQUENCE [LARGE SCALE GENOMIC DNA]</scope>
</reference>
<dbReference type="OMA" id="VPMKRAF"/>
<dbReference type="GO" id="GO:0005886">
    <property type="term" value="C:plasma membrane"/>
    <property type="evidence" value="ECO:0007669"/>
    <property type="project" value="UniProtKB-SubCell"/>
</dbReference>
<proteinExistence type="inferred from homology"/>
<dbReference type="EMBL" id="AAQR03127052">
    <property type="status" value="NOT_ANNOTATED_CDS"/>
    <property type="molecule type" value="Genomic_DNA"/>
</dbReference>
<keyword evidence="7" id="KW-0915">Sodium</keyword>
<dbReference type="HOGENOM" id="CLU_018415_4_1_1"/>
<evidence type="ECO:0000256" key="11">
    <source>
        <dbReference type="SAM" id="Phobius"/>
    </source>
</evidence>
<gene>
    <name evidence="13" type="primary">SLC9B1</name>
</gene>
<feature type="transmembrane region" description="Helical" evidence="11">
    <location>
        <begin position="289"/>
        <end position="306"/>
    </location>
</feature>
<dbReference type="CTD" id="150159"/>
<dbReference type="InterPro" id="IPR006153">
    <property type="entry name" value="Cation/H_exchanger_TM"/>
</dbReference>
<comment type="subcellular location">
    <subcellularLocation>
        <location evidence="1">Cell membrane</location>
        <topology evidence="1">Multi-pass membrane protein</topology>
    </subcellularLocation>
</comment>
<feature type="transmembrane region" description="Helical" evidence="11">
    <location>
        <begin position="398"/>
        <end position="424"/>
    </location>
</feature>
<dbReference type="FunFam" id="1.20.1530.20:FF:000012">
    <property type="entry name" value="sodium/hydrogen exchanger 9B2 isoform X1"/>
    <property type="match status" value="1"/>
</dbReference>
<keyword evidence="5 11" id="KW-0812">Transmembrane</keyword>
<evidence type="ECO:0000256" key="2">
    <source>
        <dbReference type="ARBA" id="ARBA00007367"/>
    </source>
</evidence>
<feature type="domain" description="Cation/H+ exchanger transmembrane" evidence="12">
    <location>
        <begin position="111"/>
        <end position="481"/>
    </location>
</feature>
<feature type="transmembrane region" description="Helical" evidence="11">
    <location>
        <begin position="340"/>
        <end position="358"/>
    </location>
</feature>
<keyword evidence="3" id="KW-0050">Antiport</keyword>
<feature type="transmembrane region" description="Helical" evidence="11">
    <location>
        <begin position="62"/>
        <end position="82"/>
    </location>
</feature>
<reference evidence="13" key="3">
    <citation type="submission" date="2025-09" db="UniProtKB">
        <authorList>
            <consortium name="Ensembl"/>
        </authorList>
    </citation>
    <scope>IDENTIFICATION</scope>
</reference>
<dbReference type="InParanoid" id="H0WIM6"/>
<dbReference type="EMBL" id="AAQR03127051">
    <property type="status" value="NOT_ANNOTATED_CDS"/>
    <property type="molecule type" value="Genomic_DNA"/>
</dbReference>
<dbReference type="Proteomes" id="UP000005225">
    <property type="component" value="Unassembled WGS sequence"/>
</dbReference>
<keyword evidence="6 11" id="KW-1133">Transmembrane helix</keyword>
<reference evidence="13" key="2">
    <citation type="submission" date="2025-08" db="UniProtKB">
        <authorList>
            <consortium name="Ensembl"/>
        </authorList>
    </citation>
    <scope>IDENTIFICATION</scope>
</reference>
<dbReference type="Ensembl" id="ENSOGAT00000001455.2">
    <property type="protein sequence ID" value="ENSOGAP00000001295.2"/>
    <property type="gene ID" value="ENSOGAG00000001454.2"/>
</dbReference>
<keyword evidence="4" id="KW-1003">Cell membrane</keyword>
<dbReference type="PANTHER" id="PTHR31102:SF5">
    <property type="entry name" value="SLC9B1-LIKE PROTEIN SLC9B1P1-RELATED"/>
    <property type="match status" value="1"/>
</dbReference>
<dbReference type="OrthoDB" id="423807at2759"/>
<dbReference type="PANTHER" id="PTHR31102">
    <property type="match status" value="1"/>
</dbReference>
<dbReference type="InterPro" id="IPR051843">
    <property type="entry name" value="CPA1_transporter"/>
</dbReference>
<keyword evidence="9 11" id="KW-0472">Membrane</keyword>
<dbReference type="Gene3D" id="1.20.1530.20">
    <property type="match status" value="1"/>
</dbReference>
<accession>H0WIM6</accession>
<dbReference type="RefSeq" id="XP_003796404.1">
    <property type="nucleotide sequence ID" value="XM_003796356.2"/>
</dbReference>
<evidence type="ECO:0000313" key="13">
    <source>
        <dbReference type="Ensembl" id="ENSOGAP00000001295.2"/>
    </source>
</evidence>
<dbReference type="InterPro" id="IPR038770">
    <property type="entry name" value="Na+/solute_symporter_sf"/>
</dbReference>
<dbReference type="GO" id="GO:0015385">
    <property type="term" value="F:sodium:proton antiporter activity"/>
    <property type="evidence" value="ECO:0007669"/>
    <property type="project" value="UniProtKB-ARBA"/>
</dbReference>
<keyword evidence="14" id="KW-1185">Reference proteome</keyword>
<evidence type="ECO:0000259" key="12">
    <source>
        <dbReference type="Pfam" id="PF00999"/>
    </source>
</evidence>
<evidence type="ECO:0000256" key="5">
    <source>
        <dbReference type="ARBA" id="ARBA00022692"/>
    </source>
</evidence>
<dbReference type="EMBL" id="AAQR03127054">
    <property type="status" value="NOT_ANNOTATED_CDS"/>
    <property type="molecule type" value="Genomic_DNA"/>
</dbReference>
<comment type="similarity">
    <text evidence="2">Belongs to the monovalent cation:proton antiporter 1 (CPA1) transporter (TC 2.A.36) family.</text>
</comment>
<name>H0WIM6_OTOGA</name>
<protein>
    <submittedName>
        <fullName evidence="13">Solute carrier family 9 member B1</fullName>
    </submittedName>
</protein>
<dbReference type="AlphaFoldDB" id="H0WIM6"/>
<dbReference type="eggNOG" id="KOG3826">
    <property type="taxonomic scope" value="Eukaryota"/>
</dbReference>
<dbReference type="GeneTree" id="ENSGT00390000013285"/>